<dbReference type="Gene3D" id="3.40.630.40">
    <property type="entry name" value="Zn-dependent exopeptidases"/>
    <property type="match status" value="1"/>
</dbReference>
<dbReference type="GO" id="GO:0009253">
    <property type="term" value="P:peptidoglycan catabolic process"/>
    <property type="evidence" value="ECO:0007669"/>
    <property type="project" value="InterPro"/>
</dbReference>
<dbReference type="AlphaFoldDB" id="A0A6J4QCU7"/>
<feature type="domain" description="MurNAc-LAA" evidence="3">
    <location>
        <begin position="107"/>
        <end position="224"/>
    </location>
</feature>
<dbReference type="EMBL" id="CADCVE010000001">
    <property type="protein sequence ID" value="CAA9434154.1"/>
    <property type="molecule type" value="Genomic_DNA"/>
</dbReference>
<dbReference type="InterPro" id="IPR002508">
    <property type="entry name" value="MurNAc-LAA_cat"/>
</dbReference>
<dbReference type="SUPFAM" id="SSF53187">
    <property type="entry name" value="Zn-dependent exopeptidases"/>
    <property type="match status" value="1"/>
</dbReference>
<protein>
    <submittedName>
        <fullName evidence="4">N-acetylmuramoyl-L-alanine amidase</fullName>
        <ecNumber evidence="4">3.5.1.28</ecNumber>
    </submittedName>
</protein>
<feature type="chain" id="PRO_5026673953" evidence="2">
    <location>
        <begin position="35"/>
        <end position="230"/>
    </location>
</feature>
<proteinExistence type="predicted"/>
<feature type="signal peptide" evidence="2">
    <location>
        <begin position="1"/>
        <end position="34"/>
    </location>
</feature>
<sequence length="230" mass="24813">MAKIRFMRVWVVVLAAVFAASLLVVTFSAPSAEAQTTTTGSLAGKKVVLDAGHGGSDPGASNTSYNLKEKDQNLDVAYRLKAFLEASGATVYMTRTGDQTLSNNDRYVFANTTGANVLVSIHMNGSTNPNTDYTNTLYGKWQKDKELALRVFDGLRTLPAATGTSPIATRTPYQYASGVLLKSNMPATIAETVFITNRDEGRLLSEGGGARQQQIAEALKVGIEDYFRTR</sequence>
<name>A0A6J4QCU7_9ACTN</name>
<keyword evidence="2" id="KW-0732">Signal</keyword>
<keyword evidence="1 4" id="KW-0378">Hydrolase</keyword>
<dbReference type="InterPro" id="IPR050695">
    <property type="entry name" value="N-acetylmuramoyl_amidase_3"/>
</dbReference>
<dbReference type="CDD" id="cd02696">
    <property type="entry name" value="MurNAc-LAA"/>
    <property type="match status" value="1"/>
</dbReference>
<evidence type="ECO:0000313" key="4">
    <source>
        <dbReference type="EMBL" id="CAA9434154.1"/>
    </source>
</evidence>
<organism evidence="4">
    <name type="scientific">uncultured Rubrobacteraceae bacterium</name>
    <dbReference type="NCBI Taxonomy" id="349277"/>
    <lineage>
        <taxon>Bacteria</taxon>
        <taxon>Bacillati</taxon>
        <taxon>Actinomycetota</taxon>
        <taxon>Rubrobacteria</taxon>
        <taxon>Rubrobacterales</taxon>
        <taxon>Rubrobacteraceae</taxon>
        <taxon>environmental samples</taxon>
    </lineage>
</organism>
<accession>A0A6J4QCU7</accession>
<dbReference type="GO" id="GO:0030288">
    <property type="term" value="C:outer membrane-bounded periplasmic space"/>
    <property type="evidence" value="ECO:0007669"/>
    <property type="project" value="TreeGrafter"/>
</dbReference>
<evidence type="ECO:0000256" key="1">
    <source>
        <dbReference type="ARBA" id="ARBA00022801"/>
    </source>
</evidence>
<evidence type="ECO:0000259" key="3">
    <source>
        <dbReference type="SMART" id="SM00646"/>
    </source>
</evidence>
<dbReference type="EC" id="3.5.1.28" evidence="4"/>
<dbReference type="PANTHER" id="PTHR30404">
    <property type="entry name" value="N-ACETYLMURAMOYL-L-ALANINE AMIDASE"/>
    <property type="match status" value="1"/>
</dbReference>
<dbReference type="Pfam" id="PF01520">
    <property type="entry name" value="Amidase_3"/>
    <property type="match status" value="1"/>
</dbReference>
<dbReference type="GO" id="GO:0008745">
    <property type="term" value="F:N-acetylmuramoyl-L-alanine amidase activity"/>
    <property type="evidence" value="ECO:0007669"/>
    <property type="project" value="UniProtKB-EC"/>
</dbReference>
<reference evidence="4" key="1">
    <citation type="submission" date="2020-02" db="EMBL/GenBank/DDBJ databases">
        <authorList>
            <person name="Meier V. D."/>
        </authorList>
    </citation>
    <scope>NUCLEOTIDE SEQUENCE</scope>
    <source>
        <strain evidence="4">AVDCRST_MAG28</strain>
    </source>
</reference>
<evidence type="ECO:0000256" key="2">
    <source>
        <dbReference type="SAM" id="SignalP"/>
    </source>
</evidence>
<dbReference type="PANTHER" id="PTHR30404:SF0">
    <property type="entry name" value="N-ACETYLMURAMOYL-L-ALANINE AMIDASE AMIC"/>
    <property type="match status" value="1"/>
</dbReference>
<dbReference type="SMART" id="SM00646">
    <property type="entry name" value="Ami_3"/>
    <property type="match status" value="1"/>
</dbReference>
<gene>
    <name evidence="4" type="ORF">AVDCRST_MAG28-1681</name>
</gene>